<dbReference type="Proteomes" id="UP000762676">
    <property type="component" value="Unassembled WGS sequence"/>
</dbReference>
<feature type="chain" id="PRO_5043663203" evidence="1">
    <location>
        <begin position="41"/>
        <end position="186"/>
    </location>
</feature>
<gene>
    <name evidence="2" type="ORF">ElyMa_000446600</name>
</gene>
<feature type="signal peptide" evidence="1">
    <location>
        <begin position="1"/>
        <end position="40"/>
    </location>
</feature>
<keyword evidence="3" id="KW-1185">Reference proteome</keyword>
<evidence type="ECO:0000313" key="3">
    <source>
        <dbReference type="Proteomes" id="UP000762676"/>
    </source>
</evidence>
<reference evidence="2 3" key="1">
    <citation type="journal article" date="2021" name="Elife">
        <title>Chloroplast acquisition without the gene transfer in kleptoplastic sea slugs, Plakobranchus ocellatus.</title>
        <authorList>
            <person name="Maeda T."/>
            <person name="Takahashi S."/>
            <person name="Yoshida T."/>
            <person name="Shimamura S."/>
            <person name="Takaki Y."/>
            <person name="Nagai Y."/>
            <person name="Toyoda A."/>
            <person name="Suzuki Y."/>
            <person name="Arimoto A."/>
            <person name="Ishii H."/>
            <person name="Satoh N."/>
            <person name="Nishiyama T."/>
            <person name="Hasebe M."/>
            <person name="Maruyama T."/>
            <person name="Minagawa J."/>
            <person name="Obokata J."/>
            <person name="Shigenobu S."/>
        </authorList>
    </citation>
    <scope>NUCLEOTIDE SEQUENCE [LARGE SCALE GENOMIC DNA]</scope>
</reference>
<evidence type="ECO:0000256" key="1">
    <source>
        <dbReference type="SAM" id="SignalP"/>
    </source>
</evidence>
<comment type="caution">
    <text evidence="2">The sequence shown here is derived from an EMBL/GenBank/DDBJ whole genome shotgun (WGS) entry which is preliminary data.</text>
</comment>
<organism evidence="2 3">
    <name type="scientific">Elysia marginata</name>
    <dbReference type="NCBI Taxonomy" id="1093978"/>
    <lineage>
        <taxon>Eukaryota</taxon>
        <taxon>Metazoa</taxon>
        <taxon>Spiralia</taxon>
        <taxon>Lophotrochozoa</taxon>
        <taxon>Mollusca</taxon>
        <taxon>Gastropoda</taxon>
        <taxon>Heterobranchia</taxon>
        <taxon>Euthyneura</taxon>
        <taxon>Panpulmonata</taxon>
        <taxon>Sacoglossa</taxon>
        <taxon>Placobranchoidea</taxon>
        <taxon>Plakobranchidae</taxon>
        <taxon>Elysia</taxon>
    </lineage>
</organism>
<dbReference type="AlphaFoldDB" id="A0AAV4FP64"/>
<protein>
    <submittedName>
        <fullName evidence="2">Type II secretory pathway, ATPase PulE/Tfp pilus assembly pathway, ATPase PilB</fullName>
    </submittedName>
</protein>
<dbReference type="EMBL" id="BMAT01000877">
    <property type="protein sequence ID" value="GFR75077.1"/>
    <property type="molecule type" value="Genomic_DNA"/>
</dbReference>
<sequence>MKKSVRCVAKAARHDSNLFPHAVFLLLFILSLVALRPVHAELVPLPDGELRSTHAEISMPGLVPLDDAALSTISAQGFDEQQPRFNEANQQDPGLAALGQVLQTSLPLLNFIEADTLISGVRYKDGVSPVEILVNEGAVRFNLPDYVESIAMDNIRVLGSTGGSFGSLLIQGLSLSGSSITIRTNP</sequence>
<evidence type="ECO:0000313" key="2">
    <source>
        <dbReference type="EMBL" id="GFR75077.1"/>
    </source>
</evidence>
<proteinExistence type="predicted"/>
<name>A0AAV4FP64_9GAST</name>
<keyword evidence="1" id="KW-0732">Signal</keyword>
<accession>A0AAV4FP64</accession>